<dbReference type="EMBL" id="JAUCMV010000003">
    <property type="protein sequence ID" value="KAK0412823.1"/>
    <property type="molecule type" value="Genomic_DNA"/>
</dbReference>
<dbReference type="InterPro" id="IPR009060">
    <property type="entry name" value="UBA-like_sf"/>
</dbReference>
<protein>
    <recommendedName>
        <fullName evidence="6">ZZ-type domain-containing protein</fullName>
    </recommendedName>
</protein>
<accession>A0AA39HVE5</accession>
<evidence type="ECO:0000313" key="7">
    <source>
        <dbReference type="EMBL" id="KAK0412823.1"/>
    </source>
</evidence>
<evidence type="ECO:0000256" key="2">
    <source>
        <dbReference type="ARBA" id="ARBA00022771"/>
    </source>
</evidence>
<organism evidence="7 8">
    <name type="scientific">Steinernema hermaphroditum</name>
    <dbReference type="NCBI Taxonomy" id="289476"/>
    <lineage>
        <taxon>Eukaryota</taxon>
        <taxon>Metazoa</taxon>
        <taxon>Ecdysozoa</taxon>
        <taxon>Nematoda</taxon>
        <taxon>Chromadorea</taxon>
        <taxon>Rhabditida</taxon>
        <taxon>Tylenchina</taxon>
        <taxon>Panagrolaimomorpha</taxon>
        <taxon>Strongyloidoidea</taxon>
        <taxon>Steinernematidae</taxon>
        <taxon>Steinernema</taxon>
    </lineage>
</organism>
<keyword evidence="1" id="KW-0479">Metal-binding</keyword>
<dbReference type="Proteomes" id="UP001175271">
    <property type="component" value="Unassembled WGS sequence"/>
</dbReference>
<feature type="region of interest" description="Disordered" evidence="5">
    <location>
        <begin position="438"/>
        <end position="459"/>
    </location>
</feature>
<keyword evidence="8" id="KW-1185">Reference proteome</keyword>
<comment type="caution">
    <text evidence="7">The sequence shown here is derived from an EMBL/GenBank/DDBJ whole genome shotgun (WGS) entry which is preliminary data.</text>
</comment>
<evidence type="ECO:0000256" key="3">
    <source>
        <dbReference type="ARBA" id="ARBA00022833"/>
    </source>
</evidence>
<dbReference type="AlphaFoldDB" id="A0AA39HVE5"/>
<feature type="region of interest" description="Disordered" evidence="5">
    <location>
        <begin position="600"/>
        <end position="625"/>
    </location>
</feature>
<name>A0AA39HVE5_9BILA</name>
<dbReference type="InterPro" id="IPR043145">
    <property type="entry name" value="Znf_ZZ_sf"/>
</dbReference>
<dbReference type="InterPro" id="IPR052260">
    <property type="entry name" value="Autophagy_Rcpt_SigReg"/>
</dbReference>
<dbReference type="GO" id="GO:0008270">
    <property type="term" value="F:zinc ion binding"/>
    <property type="evidence" value="ECO:0007669"/>
    <property type="project" value="UniProtKB-KW"/>
</dbReference>
<dbReference type="SUPFAM" id="SSF54277">
    <property type="entry name" value="CAD &amp; PB1 domains"/>
    <property type="match status" value="1"/>
</dbReference>
<reference evidence="7" key="1">
    <citation type="submission" date="2023-06" db="EMBL/GenBank/DDBJ databases">
        <title>Genomic analysis of the entomopathogenic nematode Steinernema hermaphroditum.</title>
        <authorList>
            <person name="Schwarz E.M."/>
            <person name="Heppert J.K."/>
            <person name="Baniya A."/>
            <person name="Schwartz H.T."/>
            <person name="Tan C.-H."/>
            <person name="Antoshechkin I."/>
            <person name="Sternberg P.W."/>
            <person name="Goodrich-Blair H."/>
            <person name="Dillman A.R."/>
        </authorList>
    </citation>
    <scope>NUCLEOTIDE SEQUENCE</scope>
    <source>
        <strain evidence="7">PS9179</strain>
        <tissue evidence="7">Whole animal</tissue>
    </source>
</reference>
<dbReference type="Pfam" id="PF00569">
    <property type="entry name" value="ZZ"/>
    <property type="match status" value="1"/>
</dbReference>
<evidence type="ECO:0000256" key="4">
    <source>
        <dbReference type="PROSITE-ProRule" id="PRU00228"/>
    </source>
</evidence>
<dbReference type="PROSITE" id="PS50135">
    <property type="entry name" value="ZF_ZZ_2"/>
    <property type="match status" value="1"/>
</dbReference>
<feature type="compositionally biased region" description="Polar residues" evidence="5">
    <location>
        <begin position="558"/>
        <end position="567"/>
    </location>
</feature>
<dbReference type="Gene3D" id="1.10.8.10">
    <property type="entry name" value="DNA helicase RuvA subunit, C-terminal domain"/>
    <property type="match status" value="1"/>
</dbReference>
<keyword evidence="3" id="KW-0862">Zinc</keyword>
<feature type="domain" description="ZZ-type" evidence="6">
    <location>
        <begin position="179"/>
        <end position="230"/>
    </location>
</feature>
<evidence type="ECO:0000313" key="8">
    <source>
        <dbReference type="Proteomes" id="UP001175271"/>
    </source>
</evidence>
<dbReference type="CDD" id="cd02340">
    <property type="entry name" value="ZZ_NBR1_like"/>
    <property type="match status" value="1"/>
</dbReference>
<gene>
    <name evidence="7" type="ORF">QR680_006432</name>
</gene>
<dbReference type="SUPFAM" id="SSF57850">
    <property type="entry name" value="RING/U-box"/>
    <property type="match status" value="1"/>
</dbReference>
<keyword evidence="2 4" id="KW-0863">Zinc-finger</keyword>
<feature type="compositionally biased region" description="Low complexity" evidence="5">
    <location>
        <begin position="382"/>
        <end position="396"/>
    </location>
</feature>
<dbReference type="InterPro" id="IPR000433">
    <property type="entry name" value="Znf_ZZ"/>
</dbReference>
<feature type="compositionally biased region" description="Basic and acidic residues" evidence="5">
    <location>
        <begin position="370"/>
        <end position="379"/>
    </location>
</feature>
<feature type="region of interest" description="Disordered" evidence="5">
    <location>
        <begin position="548"/>
        <end position="571"/>
    </location>
</feature>
<dbReference type="SMART" id="SM00291">
    <property type="entry name" value="ZnF_ZZ"/>
    <property type="match status" value="1"/>
</dbReference>
<dbReference type="PANTHER" id="PTHR15090:SF8">
    <property type="entry name" value="ZZ-TYPE ZINC FINGER-CONTAINING PROTEIN"/>
    <property type="match status" value="1"/>
</dbReference>
<proteinExistence type="predicted"/>
<feature type="region of interest" description="Disordered" evidence="5">
    <location>
        <begin position="368"/>
        <end position="407"/>
    </location>
</feature>
<evidence type="ECO:0000256" key="1">
    <source>
        <dbReference type="ARBA" id="ARBA00022723"/>
    </source>
</evidence>
<dbReference type="SUPFAM" id="SSF46934">
    <property type="entry name" value="UBA-like"/>
    <property type="match status" value="1"/>
</dbReference>
<evidence type="ECO:0000259" key="6">
    <source>
        <dbReference type="PROSITE" id="PS50135"/>
    </source>
</evidence>
<evidence type="ECO:0000256" key="5">
    <source>
        <dbReference type="SAM" id="MobiDB-lite"/>
    </source>
</evidence>
<sequence length="718" mass="80321">MSILFPAHSGPFVVAVPTSQLLVTQKPISPSPLPPPAATHYLFTAATPPHREVRLACCGASIPFEGLRRMENINVKFDYRGKIRRVVVSDFDDLKLKVYQAEPGFKGYLAWIDEDNDKIAIESSYEWIVASDYFRSVNPTPGACFKLVCVDAEEEEETREKSEEKAENKVTHHFVYCDNCYPGDNFSSNKPIQGIRYKCAVCPDFDLCEKCEKTGMHAEHAMIRYVKPTTPRCESTLIGFSHPTTHFRRGYSCPFKNANFQDVLKPKKEMGQGDEKDGAFPVYGPSSLREVKEQRRAMRHARREARRNERAQRKEDTERIISETTAKVRDNVLNGVEYLKEVGTQLQQALSNFGIDCDFDVESGGQLFNVDEKKEESRKRAASSPAEPTPQQAPTAPVAPTPQRPCSIPFRHPVPADIYQSLVQQVATPSEVLERAAIAQSEKPAQKPEAEPEPQETTLERQLREYSEQMAKKAAERLTEVITSQQQTLEAAHRVAMQAATGAFSNLVLNDPKPKVPEEPKQKSFVVYSDSSDSEVDDDKTVHDIVDVSSAPTPNPTPAITQTNTPPSEMEQGRIEGDWFVMEGRQSLPDSEVSLAQEIPEIPEQPRQPAQAPAPEEPEPREVTPDPAVVVLPVCTAGIPMHVPGRNSIRSPGPHNPRFGYTHPRPEIQSTADVLVEMGYDNCNGWLTRLSEENDGDINRVIEAAQRDPLHLQRLQRL</sequence>
<feature type="compositionally biased region" description="Low complexity" evidence="5">
    <location>
        <begin position="600"/>
        <end position="614"/>
    </location>
</feature>
<dbReference type="Gene3D" id="3.30.60.90">
    <property type="match status" value="1"/>
</dbReference>
<dbReference type="PANTHER" id="PTHR15090">
    <property type="entry name" value="SEQUESTOSOME 1-RELATED"/>
    <property type="match status" value="1"/>
</dbReference>